<keyword evidence="2" id="KW-1185">Reference proteome</keyword>
<sequence>MVRKLIHSRPPRSLVGGPIGENPETSQTPKPGIPSPDSKSTVLFESEGVRYVAFESIALEPSVGIPSRPSLVTVICLPHLASITKVWLQGYLEKLDDCDVYDRKSFLKRVIFATAQDRQTIPPECLEYLATLGCGHVEVKVVSHDHSSLVSGPYYYDGKGYKGAYRLYDDKQGAFLSTIKPSVEQSSREDIEFQQLEAAGSLYACLGVAVPPRKLALPASSSYQLRVAVKDCYSLKGLKTSLCNRDYYEMSNPATPTAEAVQALLKDGAHILGLTKLSSMVAREEPLDAVDFPTAFNPRGDGYQSPAGSSSGSAVAVAAYDWVDCALGTDTSGSGRRPAMVNGVWQYRPSHDFVSRKGLVKTYDKFDTPCLFTRRLDIIRRVMVLWLSSLSRGFLRFPSRRYNFVCPIDCFSIVKNRDQMKLIDSFMADVKDLLPAKVTQFDIRESWKQSPPSSISESVDEYLDDVIRRTYYHQFYLSSDNFRKSYAKKHGRPPYVIPFVHNRWDQGARVSLSEYEDATERLEVYKKWLKEQLFGDTNVETFVVLPVANAEPNYRDELSPSPEKQSALDQLFLPPILGSPDIVIPIGDVSHRSKISHRDEFLPVVVNLVGAPGRDFQLLQAVENIMEVSSRPTVVSTGPRMFPQ</sequence>
<evidence type="ECO:0000313" key="2">
    <source>
        <dbReference type="Proteomes" id="UP001148629"/>
    </source>
</evidence>
<proteinExistence type="predicted"/>
<gene>
    <name evidence="1" type="ORF">NM208_g4657</name>
</gene>
<dbReference type="Proteomes" id="UP001148629">
    <property type="component" value="Unassembled WGS sequence"/>
</dbReference>
<accession>A0ACC1SK15</accession>
<name>A0ACC1SK15_9HYPO</name>
<organism evidence="1 2">
    <name type="scientific">Fusarium decemcellulare</name>
    <dbReference type="NCBI Taxonomy" id="57161"/>
    <lineage>
        <taxon>Eukaryota</taxon>
        <taxon>Fungi</taxon>
        <taxon>Dikarya</taxon>
        <taxon>Ascomycota</taxon>
        <taxon>Pezizomycotina</taxon>
        <taxon>Sordariomycetes</taxon>
        <taxon>Hypocreomycetidae</taxon>
        <taxon>Hypocreales</taxon>
        <taxon>Nectriaceae</taxon>
        <taxon>Fusarium</taxon>
        <taxon>Fusarium decemcellulare species complex</taxon>
    </lineage>
</organism>
<reference evidence="1" key="1">
    <citation type="submission" date="2022-08" db="EMBL/GenBank/DDBJ databases">
        <title>Genome Sequence of Fusarium decemcellulare.</title>
        <authorList>
            <person name="Buettner E."/>
        </authorList>
    </citation>
    <scope>NUCLEOTIDE SEQUENCE</scope>
    <source>
        <strain evidence="1">Babe19</strain>
    </source>
</reference>
<comment type="caution">
    <text evidence="1">The sequence shown here is derived from an EMBL/GenBank/DDBJ whole genome shotgun (WGS) entry which is preliminary data.</text>
</comment>
<evidence type="ECO:0000313" key="1">
    <source>
        <dbReference type="EMBL" id="KAJ3541338.1"/>
    </source>
</evidence>
<protein>
    <submittedName>
        <fullName evidence="1">Uncharacterized protein</fullName>
    </submittedName>
</protein>
<dbReference type="EMBL" id="JANRMS010000357">
    <property type="protein sequence ID" value="KAJ3541338.1"/>
    <property type="molecule type" value="Genomic_DNA"/>
</dbReference>